<keyword evidence="1" id="KW-0238">DNA-binding</keyword>
<dbReference type="Proteomes" id="UP000239326">
    <property type="component" value="Plasmid unnamed2"/>
</dbReference>
<keyword evidence="4" id="KW-0614">Plasmid</keyword>
<protein>
    <recommendedName>
        <fullName evidence="3">Tyr recombinase domain-containing protein</fullName>
    </recommendedName>
</protein>
<name>A0A2S0N684_9BURK</name>
<dbReference type="GO" id="GO:0015074">
    <property type="term" value="P:DNA integration"/>
    <property type="evidence" value="ECO:0007669"/>
    <property type="project" value="InterPro"/>
</dbReference>
<dbReference type="SUPFAM" id="SSF56349">
    <property type="entry name" value="DNA breaking-rejoining enzymes"/>
    <property type="match status" value="1"/>
</dbReference>
<dbReference type="Gene3D" id="1.10.150.130">
    <property type="match status" value="1"/>
</dbReference>
<dbReference type="KEGG" id="simp:C6571_19060"/>
<keyword evidence="2" id="KW-0233">DNA recombination</keyword>
<evidence type="ECO:0000256" key="2">
    <source>
        <dbReference type="ARBA" id="ARBA00023172"/>
    </source>
</evidence>
<evidence type="ECO:0000313" key="5">
    <source>
        <dbReference type="Proteomes" id="UP000239326"/>
    </source>
</evidence>
<evidence type="ECO:0000256" key="1">
    <source>
        <dbReference type="ARBA" id="ARBA00023125"/>
    </source>
</evidence>
<dbReference type="OrthoDB" id="8895916at2"/>
<geneLocation type="plasmid" evidence="4 5">
    <name>unnamed2</name>
</geneLocation>
<dbReference type="PROSITE" id="PS51898">
    <property type="entry name" value="TYR_RECOMBINASE"/>
    <property type="match status" value="1"/>
</dbReference>
<evidence type="ECO:0000313" key="4">
    <source>
        <dbReference type="EMBL" id="AVO43537.1"/>
    </source>
</evidence>
<organism evidence="4 5">
    <name type="scientific">Simplicispira suum</name>
    <dbReference type="NCBI Taxonomy" id="2109915"/>
    <lineage>
        <taxon>Bacteria</taxon>
        <taxon>Pseudomonadati</taxon>
        <taxon>Pseudomonadota</taxon>
        <taxon>Betaproteobacteria</taxon>
        <taxon>Burkholderiales</taxon>
        <taxon>Comamonadaceae</taxon>
        <taxon>Simplicispira</taxon>
    </lineage>
</organism>
<dbReference type="GO" id="GO:0006310">
    <property type="term" value="P:DNA recombination"/>
    <property type="evidence" value="ECO:0007669"/>
    <property type="project" value="UniProtKB-KW"/>
</dbReference>
<dbReference type="InterPro" id="IPR002104">
    <property type="entry name" value="Integrase_catalytic"/>
</dbReference>
<evidence type="ECO:0000259" key="3">
    <source>
        <dbReference type="PROSITE" id="PS51898"/>
    </source>
</evidence>
<dbReference type="InterPro" id="IPR013762">
    <property type="entry name" value="Integrase-like_cat_sf"/>
</dbReference>
<dbReference type="InterPro" id="IPR010998">
    <property type="entry name" value="Integrase_recombinase_N"/>
</dbReference>
<gene>
    <name evidence="4" type="ORF">C6571_19060</name>
</gene>
<sequence length="361" mass="40649">MGMGTVIVKANEPPRPTALELLEQWLSHSAAKTRDPISAESEPFYRHFWSTWMTYLLNRKKEDGVSVAPIEWHQVTAVDVVQFLRTGLEARKETEGVSDITRRRYWRLLQRIYSFAAERGWVVENPVLDVEREDTPSSEDPLGAIMLEPLWHSALQIVNELDASDPVLARNKALLLLLFQYGITPQEARLLTIGAVTRIANPSSRRFGKVATVQLDGPGPNQRRRLVLTTQVADALDSWLNIRPSFPKAQTHAILFCTARNPTMSADNLFALVKAIMKQAAAVSGTAMPVRMGPQVVRNTRLVRWLEEGVPAAEVAMRAGLKNIKGLHHLRTHLNPEIRLTLRNMRDDAPVQMQLPLRLMA</sequence>
<feature type="domain" description="Tyr recombinase" evidence="3">
    <location>
        <begin position="141"/>
        <end position="347"/>
    </location>
</feature>
<accession>A0A2S0N684</accession>
<proteinExistence type="predicted"/>
<reference evidence="4 5" key="1">
    <citation type="submission" date="2018-03" db="EMBL/GenBank/DDBJ databases">
        <title>Genome sequencing of Simplicispira sp.</title>
        <authorList>
            <person name="Kim S.-J."/>
            <person name="Heo J."/>
            <person name="Kwon S.-W."/>
        </authorList>
    </citation>
    <scope>NUCLEOTIDE SEQUENCE [LARGE SCALE GENOMIC DNA]</scope>
    <source>
        <strain evidence="4 5">SC1-8</strain>
        <plasmid evidence="4 5">unnamed2</plasmid>
    </source>
</reference>
<dbReference type="GO" id="GO:0003677">
    <property type="term" value="F:DNA binding"/>
    <property type="evidence" value="ECO:0007669"/>
    <property type="project" value="UniProtKB-KW"/>
</dbReference>
<dbReference type="Gene3D" id="1.10.443.10">
    <property type="entry name" value="Intergrase catalytic core"/>
    <property type="match status" value="1"/>
</dbReference>
<dbReference type="AlphaFoldDB" id="A0A2S0N684"/>
<keyword evidence="5" id="KW-1185">Reference proteome</keyword>
<dbReference type="EMBL" id="CP027671">
    <property type="protein sequence ID" value="AVO43537.1"/>
    <property type="molecule type" value="Genomic_DNA"/>
</dbReference>
<dbReference type="InterPro" id="IPR011010">
    <property type="entry name" value="DNA_brk_join_enz"/>
</dbReference>